<gene>
    <name evidence="2" type="ORF">Bfra_000865</name>
</gene>
<feature type="region of interest" description="Disordered" evidence="1">
    <location>
        <begin position="248"/>
        <end position="361"/>
    </location>
</feature>
<dbReference type="GeneID" id="59255001"/>
<feature type="compositionally biased region" description="Polar residues" evidence="1">
    <location>
        <begin position="248"/>
        <end position="257"/>
    </location>
</feature>
<dbReference type="EMBL" id="JABFCT010000002">
    <property type="protein sequence ID" value="KAF5878698.1"/>
    <property type="molecule type" value="Genomic_DNA"/>
</dbReference>
<feature type="compositionally biased region" description="Polar residues" evidence="1">
    <location>
        <begin position="323"/>
        <end position="334"/>
    </location>
</feature>
<protein>
    <submittedName>
        <fullName evidence="2">Uncharacterized protein</fullName>
    </submittedName>
</protein>
<organism evidence="2 3">
    <name type="scientific">Botrytis fragariae</name>
    <dbReference type="NCBI Taxonomy" id="1964551"/>
    <lineage>
        <taxon>Eukaryota</taxon>
        <taxon>Fungi</taxon>
        <taxon>Dikarya</taxon>
        <taxon>Ascomycota</taxon>
        <taxon>Pezizomycotina</taxon>
        <taxon>Leotiomycetes</taxon>
        <taxon>Helotiales</taxon>
        <taxon>Sclerotiniaceae</taxon>
        <taxon>Botrytis</taxon>
    </lineage>
</organism>
<comment type="caution">
    <text evidence="2">The sequence shown here is derived from an EMBL/GenBank/DDBJ whole genome shotgun (WGS) entry which is preliminary data.</text>
</comment>
<accession>A0A8H6B3X1</accession>
<evidence type="ECO:0000313" key="2">
    <source>
        <dbReference type="EMBL" id="KAF5878698.1"/>
    </source>
</evidence>
<name>A0A8H6B3X1_9HELO</name>
<keyword evidence="3" id="KW-1185">Reference proteome</keyword>
<feature type="region of interest" description="Disordered" evidence="1">
    <location>
        <begin position="163"/>
        <end position="236"/>
    </location>
</feature>
<dbReference type="RefSeq" id="XP_037197642.1">
    <property type="nucleotide sequence ID" value="XM_037331309.1"/>
</dbReference>
<feature type="compositionally biased region" description="Low complexity" evidence="1">
    <location>
        <begin position="184"/>
        <end position="195"/>
    </location>
</feature>
<reference evidence="2 3" key="1">
    <citation type="journal article" date="2020" name="Phytopathology">
        <title>A high-quality genome resource of Botrytis fragariae, a new and rapidly spreading fungal pathogen causing strawberry gray mold in the U.S.A.</title>
        <authorList>
            <person name="Wu Y."/>
            <person name="Saski C.A."/>
            <person name="Schnabel G."/>
            <person name="Xiao S."/>
            <person name="Hu M."/>
        </authorList>
    </citation>
    <scope>NUCLEOTIDE SEQUENCE [LARGE SCALE GENOMIC DNA]</scope>
    <source>
        <strain evidence="2 3">BVB16</strain>
    </source>
</reference>
<evidence type="ECO:0000256" key="1">
    <source>
        <dbReference type="SAM" id="MobiDB-lite"/>
    </source>
</evidence>
<evidence type="ECO:0000313" key="3">
    <source>
        <dbReference type="Proteomes" id="UP000531561"/>
    </source>
</evidence>
<feature type="compositionally biased region" description="Low complexity" evidence="1">
    <location>
        <begin position="342"/>
        <end position="355"/>
    </location>
</feature>
<proteinExistence type="predicted"/>
<dbReference type="AlphaFoldDB" id="A0A8H6B3X1"/>
<sequence>MPSIPLNIFSSAEEFKVHTKIYPLVPGFVSVAWYIEIPNLKSHVPEIRKSGDSTAIEATQSVKRRGQHILISEHGILLLSGVLCDRQKMILSTEEGSVLDMLDKDELVVSKEVGIVKGRQILYFRRTFERLHVSKEMNKDHTTYIDHVTLDLIDARCFELKQSPRRATHRQPSDFNKRKRTRSVDSYRSSRSNRSFYREYNEVPPVKQEKILSATPKSHKSTEQHISQAPVEQEHPTMQLNQENLSALSEGHNSQAGPRTHRSSRSTSGLERNHHNGVQIMKSTDGTSEVKAAPSKRSHSRTGRVIPLYTAESDPGLDPEFASQRSDMSSSNPGRRSLIAPSTSRSSDTSSLSRSGGKLNLNVTGRNFHVLDGSGRTHPAPSSDGDNETLLHIKITKPKKRSRTKHTAGMVV</sequence>
<dbReference type="Proteomes" id="UP000531561">
    <property type="component" value="Unassembled WGS sequence"/>
</dbReference>
<dbReference type="OrthoDB" id="3538355at2759"/>